<dbReference type="GO" id="GO:0000166">
    <property type="term" value="F:nucleotide binding"/>
    <property type="evidence" value="ECO:0007669"/>
    <property type="project" value="UniProtKB-KW"/>
</dbReference>
<keyword evidence="2" id="KW-0274">FAD</keyword>
<reference evidence="4" key="1">
    <citation type="journal article" date="2011" name="J. Bacteriol.">
        <title>Genome sequences of eight morphologically diverse alphaproteobacteria.</title>
        <authorList>
            <consortium name="US DOE Joint Genome Institute"/>
            <person name="Brown P.J."/>
            <person name="Kysela D.T."/>
            <person name="Buechlein A."/>
            <person name="Hemmerich C."/>
            <person name="Brun Y.V."/>
        </authorList>
    </citation>
    <scope>NUCLEOTIDE SEQUENCE [LARGE SCALE GENOMIC DNA]</scope>
    <source>
        <strain evidence="4">ATCC 49814 / DSM 5838 / IFAM 1418</strain>
    </source>
</reference>
<protein>
    <submittedName>
        <fullName evidence="3">Tryptophan halogenase</fullName>
    </submittedName>
</protein>
<dbReference type="InterPro" id="IPR036188">
    <property type="entry name" value="FAD/NAD-bd_sf"/>
</dbReference>
<dbReference type="STRING" id="582402.Hbal_2451"/>
<keyword evidence="2" id="KW-0285">Flavoprotein</keyword>
<dbReference type="PANTHER" id="PTHR43747">
    <property type="entry name" value="FAD-BINDING PROTEIN"/>
    <property type="match status" value="1"/>
</dbReference>
<dbReference type="EMBL" id="CP001678">
    <property type="protein sequence ID" value="ACT60130.1"/>
    <property type="molecule type" value="Genomic_DNA"/>
</dbReference>
<feature type="binding site" evidence="2">
    <location>
        <position position="350"/>
    </location>
    <ligand>
        <name>FAD</name>
        <dbReference type="ChEBI" id="CHEBI:57692"/>
    </ligand>
</feature>
<dbReference type="RefSeq" id="WP_015828280.1">
    <property type="nucleotide sequence ID" value="NC_012982.1"/>
</dbReference>
<evidence type="ECO:0000256" key="2">
    <source>
        <dbReference type="PIRSR" id="PIRSR011396-2"/>
    </source>
</evidence>
<feature type="binding site" evidence="2">
    <location>
        <position position="80"/>
    </location>
    <ligand>
        <name>7-chloro-L-tryptophan</name>
        <dbReference type="ChEBI" id="CHEBI:58713"/>
    </ligand>
</feature>
<dbReference type="GO" id="GO:0004497">
    <property type="term" value="F:monooxygenase activity"/>
    <property type="evidence" value="ECO:0007669"/>
    <property type="project" value="InterPro"/>
</dbReference>
<evidence type="ECO:0000256" key="1">
    <source>
        <dbReference type="PIRSR" id="PIRSR011396-1"/>
    </source>
</evidence>
<feature type="binding site" evidence="2">
    <location>
        <position position="189"/>
    </location>
    <ligand>
        <name>FAD</name>
        <dbReference type="ChEBI" id="CHEBI:57692"/>
    </ligand>
</feature>
<dbReference type="PANTHER" id="PTHR43747:SF4">
    <property type="entry name" value="FLAVIN-DEPENDENT TRYPTOPHAN HALOGENASE"/>
    <property type="match status" value="1"/>
</dbReference>
<organism evidence="3 4">
    <name type="scientific">Hirschia baltica (strain ATCC 49814 / DSM 5838 / IFAM 1418)</name>
    <dbReference type="NCBI Taxonomy" id="582402"/>
    <lineage>
        <taxon>Bacteria</taxon>
        <taxon>Pseudomonadati</taxon>
        <taxon>Pseudomonadota</taxon>
        <taxon>Alphaproteobacteria</taxon>
        <taxon>Hyphomonadales</taxon>
        <taxon>Hyphomonadaceae</taxon>
        <taxon>Hirschia</taxon>
    </lineage>
</organism>
<dbReference type="PIRSF" id="PIRSF011396">
    <property type="entry name" value="Trp_halogenase"/>
    <property type="match status" value="1"/>
</dbReference>
<dbReference type="KEGG" id="hba:Hbal_2451"/>
<evidence type="ECO:0000313" key="3">
    <source>
        <dbReference type="EMBL" id="ACT60130.1"/>
    </source>
</evidence>
<feature type="binding site" evidence="2">
    <location>
        <position position="346"/>
    </location>
    <ligand>
        <name>L-tryptophan</name>
        <dbReference type="ChEBI" id="CHEBI:57912"/>
    </ligand>
</feature>
<evidence type="ECO:0000313" key="4">
    <source>
        <dbReference type="Proteomes" id="UP000002745"/>
    </source>
</evidence>
<dbReference type="Pfam" id="PF04820">
    <property type="entry name" value="Trp_halogenase"/>
    <property type="match status" value="1"/>
</dbReference>
<dbReference type="OrthoDB" id="5695497at2"/>
<keyword evidence="2" id="KW-0547">Nucleotide-binding</keyword>
<dbReference type="InterPro" id="IPR033856">
    <property type="entry name" value="Trp_halogen"/>
</dbReference>
<keyword evidence="4" id="KW-1185">Reference proteome</keyword>
<dbReference type="InterPro" id="IPR050816">
    <property type="entry name" value="Flavin-dep_Halogenase_NPB"/>
</dbReference>
<dbReference type="AlphaFoldDB" id="C6XNI6"/>
<dbReference type="Gene3D" id="3.50.50.60">
    <property type="entry name" value="FAD/NAD(P)-binding domain"/>
    <property type="match status" value="1"/>
</dbReference>
<feature type="active site" evidence="1">
    <location>
        <position position="80"/>
    </location>
</feature>
<sequence length="500" mass="56124">MNQAAISKIVIVGGGTAGWMAAASLARVLDANRISITLVESESIGSVGVGEATIPPILKFNELLGINEQEFMKATKATFKLGIEFSDWGDVGQKYIHPFGDFGTDIEGIPLHHFWLSQRQRAGYQHSLFGFSLMVKACELGRFKYPEYQNPKSVYSGIHYAYHFDAGLYAAFLRDYAEKIGVVRYEGIVGDVKLDSENGHVKSIVLDDHREIDGELFIDCSGFRGMLIEGALNTGYCDWSHMLPMDSAMAVPSEKVGDPIPYTKAIAHEAGWQWRIPLQHRTGNGCVYSSQFMSDNTARQNLVSGLDGPALVEPKKLQFKTGHRRKFWNKNVIALGLAAGFMEPLESTSISLIQTGLARLMTLMPDKRFSEASRSAYNQRTLEEYEHIRDFLLLHYVASKRNDSEFWQYMRNLPVPASLQEKISLYQDAGRILKFENGLFTPSSWLAVMHGQGIEVYGHDPITLRFTLEETQSRLDGMRNLIDKAALAMPFHSEVLKQLY</sequence>
<name>C6XNI6_HIRBI</name>
<dbReference type="eggNOG" id="COG0654">
    <property type="taxonomic scope" value="Bacteria"/>
</dbReference>
<dbReference type="Proteomes" id="UP000002745">
    <property type="component" value="Chromosome"/>
</dbReference>
<feature type="binding site" evidence="2">
    <location>
        <position position="337"/>
    </location>
    <ligand>
        <name>FAD</name>
        <dbReference type="ChEBI" id="CHEBI:57692"/>
    </ligand>
</feature>
<gene>
    <name evidence="3" type="ordered locus">Hbal_2451</name>
</gene>
<feature type="binding site" evidence="2">
    <location>
        <begin position="14"/>
        <end position="17"/>
    </location>
    <ligand>
        <name>FAD</name>
        <dbReference type="ChEBI" id="CHEBI:57692"/>
    </ligand>
</feature>
<dbReference type="HOGENOM" id="CLU_022247_1_0_5"/>
<proteinExistence type="predicted"/>
<dbReference type="InterPro" id="IPR006905">
    <property type="entry name" value="Flavin_halogenase"/>
</dbReference>
<dbReference type="SUPFAM" id="SSF51905">
    <property type="entry name" value="FAD/NAD(P)-binding domain"/>
    <property type="match status" value="1"/>
</dbReference>
<accession>C6XNI6</accession>